<keyword evidence="4" id="KW-1185">Reference proteome</keyword>
<proteinExistence type="predicted"/>
<gene>
    <name evidence="3" type="ORF">Sru01_07920</name>
</gene>
<sequence length="520" mass="49219">MHRDQRRYANGELRGVAGLRGLRHLIGTLAACGAMVGSVAGCAADRPDERLLGAASFQAGDAGKAACPSVARELPTDIPEQVISLVARNLGQMELQRVSADLRLAEKAKAQVADPAAAQQAVLGTLAGQRSVLIEEIANAFGEVGEKPAGLAALADCTVDGGAAAAPAGTETPVAAPGGGDAPAATPDASDPAGASGAPDAGSASPAATQDGGNGTGGDTGTGGGAGTDAATQGPYGFRAGAKASVTPTGKPGNGNAKSNGNGTANGNANGDGKANGNGKGAKATGSKAPVAIVDTGTPEPKAADAAPSADPAQTATAEPSGAPAATATGDAAATDAATDAATPAATGQAAAGLAVACPPVADALGEVPGVIKSEVARNLGLLELQIASVDRQLTGQDGQDGRGEALLSALQRKRSVVVERIGATVYQATGSPAELGSLVECTLNDGGAATATPADTAAPADTATPADTAAPTDGTGSTGDGTTGGGSSGATDGATGGTTDGGSDGGSTDYGTGDSTGGY</sequence>
<feature type="region of interest" description="Disordered" evidence="1">
    <location>
        <begin position="451"/>
        <end position="520"/>
    </location>
</feature>
<feature type="transmembrane region" description="Helical" evidence="2">
    <location>
        <begin position="21"/>
        <end position="41"/>
    </location>
</feature>
<dbReference type="Proteomes" id="UP000655287">
    <property type="component" value="Unassembled WGS sequence"/>
</dbReference>
<protein>
    <submittedName>
        <fullName evidence="3">Uncharacterized protein</fullName>
    </submittedName>
</protein>
<keyword evidence="2" id="KW-1133">Transmembrane helix</keyword>
<feature type="compositionally biased region" description="Low complexity" evidence="1">
    <location>
        <begin position="281"/>
        <end position="290"/>
    </location>
</feature>
<evidence type="ECO:0000256" key="1">
    <source>
        <dbReference type="SAM" id="MobiDB-lite"/>
    </source>
</evidence>
<name>A0A919V306_9ACTN</name>
<keyword evidence="2" id="KW-0812">Transmembrane</keyword>
<feature type="compositionally biased region" description="Low complexity" evidence="1">
    <location>
        <begin position="304"/>
        <end position="332"/>
    </location>
</feature>
<dbReference type="EMBL" id="BOOU01000012">
    <property type="protein sequence ID" value="GII75810.1"/>
    <property type="molecule type" value="Genomic_DNA"/>
</dbReference>
<feature type="region of interest" description="Disordered" evidence="1">
    <location>
        <begin position="168"/>
        <end position="332"/>
    </location>
</feature>
<feature type="compositionally biased region" description="Low complexity" evidence="1">
    <location>
        <begin position="168"/>
        <end position="211"/>
    </location>
</feature>
<feature type="compositionally biased region" description="Low complexity" evidence="1">
    <location>
        <begin position="451"/>
        <end position="476"/>
    </location>
</feature>
<feature type="compositionally biased region" description="Low complexity" evidence="1">
    <location>
        <begin position="250"/>
        <end position="273"/>
    </location>
</feature>
<evidence type="ECO:0000313" key="4">
    <source>
        <dbReference type="Proteomes" id="UP000655287"/>
    </source>
</evidence>
<accession>A0A919V306</accession>
<dbReference type="AlphaFoldDB" id="A0A919V306"/>
<evidence type="ECO:0000256" key="2">
    <source>
        <dbReference type="SAM" id="Phobius"/>
    </source>
</evidence>
<reference evidence="3" key="1">
    <citation type="submission" date="2021-01" db="EMBL/GenBank/DDBJ databases">
        <title>Whole genome shotgun sequence of Sphaerisporangium rufum NBRC 109079.</title>
        <authorList>
            <person name="Komaki H."/>
            <person name="Tamura T."/>
        </authorList>
    </citation>
    <scope>NUCLEOTIDE SEQUENCE</scope>
    <source>
        <strain evidence="3">NBRC 109079</strain>
    </source>
</reference>
<keyword evidence="2" id="KW-0472">Membrane</keyword>
<organism evidence="3 4">
    <name type="scientific">Sphaerisporangium rufum</name>
    <dbReference type="NCBI Taxonomy" id="1381558"/>
    <lineage>
        <taxon>Bacteria</taxon>
        <taxon>Bacillati</taxon>
        <taxon>Actinomycetota</taxon>
        <taxon>Actinomycetes</taxon>
        <taxon>Streptosporangiales</taxon>
        <taxon>Streptosporangiaceae</taxon>
        <taxon>Sphaerisporangium</taxon>
    </lineage>
</organism>
<evidence type="ECO:0000313" key="3">
    <source>
        <dbReference type="EMBL" id="GII75810.1"/>
    </source>
</evidence>
<dbReference type="RefSeq" id="WP_203982456.1">
    <property type="nucleotide sequence ID" value="NZ_BOOU01000012.1"/>
</dbReference>
<feature type="compositionally biased region" description="Gly residues" evidence="1">
    <location>
        <begin position="212"/>
        <end position="227"/>
    </location>
</feature>
<comment type="caution">
    <text evidence="3">The sequence shown here is derived from an EMBL/GenBank/DDBJ whole genome shotgun (WGS) entry which is preliminary data.</text>
</comment>
<feature type="compositionally biased region" description="Gly residues" evidence="1">
    <location>
        <begin position="477"/>
        <end position="506"/>
    </location>
</feature>